<feature type="domain" description="UPF0261" evidence="2">
    <location>
        <begin position="185"/>
        <end position="400"/>
    </location>
</feature>
<dbReference type="PIRSF" id="PIRSF033271">
    <property type="entry name" value="UCP033271"/>
    <property type="match status" value="1"/>
</dbReference>
<feature type="domain" description="UPF0261" evidence="1">
    <location>
        <begin position="3"/>
        <end position="177"/>
    </location>
</feature>
<dbReference type="InterPro" id="IPR056778">
    <property type="entry name" value="UPF0261_C"/>
</dbReference>
<dbReference type="PANTHER" id="PTHR31862:SF1">
    <property type="entry name" value="UPF0261 DOMAIN PROTEIN (AFU_ORTHOLOGUE AFUA_1G10120)"/>
    <property type="match status" value="1"/>
</dbReference>
<protein>
    <submittedName>
        <fullName evidence="3">Uncharacterized protein</fullName>
    </submittedName>
</protein>
<dbReference type="PANTHER" id="PTHR31862">
    <property type="entry name" value="UPF0261 DOMAIN PROTEIN (AFU_ORTHOLOGUE AFUA_1G10120)"/>
    <property type="match status" value="1"/>
</dbReference>
<dbReference type="Gene3D" id="3.40.50.12020">
    <property type="entry name" value="Uncharacterised protein family UPF0261, NN domain"/>
    <property type="match status" value="1"/>
</dbReference>
<dbReference type="AlphaFoldDB" id="A0A653A185"/>
<evidence type="ECO:0000259" key="2">
    <source>
        <dbReference type="Pfam" id="PF23189"/>
    </source>
</evidence>
<dbReference type="EMBL" id="UPXX01000001">
    <property type="protein sequence ID" value="VBB41402.1"/>
    <property type="molecule type" value="Genomic_DNA"/>
</dbReference>
<name>A0A653A185_UNCDX</name>
<dbReference type="InterPro" id="IPR008322">
    <property type="entry name" value="UPF0261"/>
</dbReference>
<dbReference type="NCBIfam" id="NF002674">
    <property type="entry name" value="PRK02399.1-2"/>
    <property type="match status" value="1"/>
</dbReference>
<gene>
    <name evidence="3" type="ORF">TRIP_B10130</name>
</gene>
<dbReference type="Gene3D" id="3.40.50.12030">
    <property type="entry name" value="Uncharacterised protein family UPF0261, NC domain"/>
    <property type="match status" value="1"/>
</dbReference>
<sequence>MQKTVAVVGTLDTKGPEIELLRDLITREGVRALVVDTGILDEAFLPADIPRERIAEAGGQTIERLVDTGDEAFAQRTMATGLQMVISGLLAEGRIHGLLAVGGGQGSVIVAPTLKCLPLGFPKVLVSTKVTQAGLWPYIGPKDVLVMPPVADLAGINRLTRRILVNAAGAIVGMVKMAPLSDRNRPLVVMSMNGTVTGCGLAVKDRLEALGYAVLVYHTIGTGGEALEDYVASHEVKAVVELGVNEVTNFMLGGRASAGPDRLTAAGKRGIPQVVAPGSADFINFLGPETVPACFQGRNLYCHNPMATLVRTSPEENRRLGEALAEKLNQACGPVMVLWPRRGLSTLDRAGKPYWDPEADAALLETLRQHLDPGIVFKELDAYINDAAFAEAVTEAVEEILKT</sequence>
<dbReference type="CDD" id="cd15488">
    <property type="entry name" value="Tm-1-like"/>
    <property type="match status" value="1"/>
</dbReference>
<dbReference type="InterPro" id="IPR044122">
    <property type="entry name" value="UPF0261_N"/>
</dbReference>
<accession>A0A653A185</accession>
<dbReference type="Pfam" id="PF23189">
    <property type="entry name" value="UPF0261_C"/>
    <property type="match status" value="1"/>
</dbReference>
<proteinExistence type="predicted"/>
<dbReference type="InterPro" id="IPR051353">
    <property type="entry name" value="Tobamovirus_resist_UPF0261"/>
</dbReference>
<evidence type="ECO:0000313" key="3">
    <source>
        <dbReference type="EMBL" id="VBB41402.1"/>
    </source>
</evidence>
<reference evidence="3" key="1">
    <citation type="submission" date="2018-07" db="EMBL/GenBank/DDBJ databases">
        <authorList>
            <consortium name="Genoscope - CEA"/>
            <person name="William W."/>
        </authorList>
    </citation>
    <scope>NUCLEOTIDE SEQUENCE</scope>
    <source>
        <strain evidence="3">IK1</strain>
    </source>
</reference>
<evidence type="ECO:0000259" key="1">
    <source>
        <dbReference type="Pfam" id="PF06792"/>
    </source>
</evidence>
<organism evidence="3">
    <name type="scientific">Uncultured Desulfatiglans sp</name>
    <dbReference type="NCBI Taxonomy" id="1748965"/>
    <lineage>
        <taxon>Bacteria</taxon>
        <taxon>Pseudomonadati</taxon>
        <taxon>Thermodesulfobacteriota</taxon>
        <taxon>Desulfobacteria</taxon>
        <taxon>Desulfatiglandales</taxon>
        <taxon>Desulfatiglandaceae</taxon>
        <taxon>Desulfatiglans</taxon>
        <taxon>environmental samples</taxon>
    </lineage>
</organism>
<dbReference type="Pfam" id="PF06792">
    <property type="entry name" value="UPF0261"/>
    <property type="match status" value="1"/>
</dbReference>